<feature type="signal peptide" evidence="3">
    <location>
        <begin position="1"/>
        <end position="20"/>
    </location>
</feature>
<dbReference type="Pfam" id="PF06119">
    <property type="entry name" value="NIDO"/>
    <property type="match status" value="1"/>
</dbReference>
<name>A0A7M5VAS1_9CNID</name>
<organism evidence="5 6">
    <name type="scientific">Clytia hemisphaerica</name>
    <dbReference type="NCBI Taxonomy" id="252671"/>
    <lineage>
        <taxon>Eukaryota</taxon>
        <taxon>Metazoa</taxon>
        <taxon>Cnidaria</taxon>
        <taxon>Hydrozoa</taxon>
        <taxon>Hydroidolina</taxon>
        <taxon>Leptothecata</taxon>
        <taxon>Obeliida</taxon>
        <taxon>Clytiidae</taxon>
        <taxon>Clytia</taxon>
    </lineage>
</organism>
<dbReference type="InterPro" id="IPR051495">
    <property type="entry name" value="Epithelial_Barrier/Signaling"/>
</dbReference>
<dbReference type="Proteomes" id="UP000594262">
    <property type="component" value="Unplaced"/>
</dbReference>
<dbReference type="RefSeq" id="XP_066920704.1">
    <property type="nucleotide sequence ID" value="XM_067064603.1"/>
</dbReference>
<keyword evidence="1" id="KW-1015">Disulfide bond</keyword>
<dbReference type="GeneID" id="136807975"/>
<evidence type="ECO:0000256" key="2">
    <source>
        <dbReference type="SAM" id="Phobius"/>
    </source>
</evidence>
<feature type="chain" id="PRO_5029478693" description="ZP domain-containing protein" evidence="3">
    <location>
        <begin position="21"/>
        <end position="670"/>
    </location>
</feature>
<reference evidence="5" key="1">
    <citation type="submission" date="2021-01" db="UniProtKB">
        <authorList>
            <consortium name="EnsemblMetazoa"/>
        </authorList>
    </citation>
    <scope>IDENTIFICATION</scope>
</reference>
<evidence type="ECO:0000313" key="6">
    <source>
        <dbReference type="Proteomes" id="UP000594262"/>
    </source>
</evidence>
<evidence type="ECO:0000259" key="4">
    <source>
        <dbReference type="PROSITE" id="PS51034"/>
    </source>
</evidence>
<evidence type="ECO:0000256" key="3">
    <source>
        <dbReference type="SAM" id="SignalP"/>
    </source>
</evidence>
<keyword evidence="3" id="KW-0732">Signal</keyword>
<keyword evidence="2" id="KW-0472">Membrane</keyword>
<dbReference type="InterPro" id="IPR003886">
    <property type="entry name" value="NIDO_dom"/>
</dbReference>
<dbReference type="PROSITE" id="PS51034">
    <property type="entry name" value="ZP_2"/>
    <property type="match status" value="1"/>
</dbReference>
<dbReference type="EnsemblMetazoa" id="CLYHEMT005656.1">
    <property type="protein sequence ID" value="CLYHEMP005656.1"/>
    <property type="gene ID" value="CLYHEMG005656"/>
</dbReference>
<dbReference type="AlphaFoldDB" id="A0A7M5VAS1"/>
<feature type="transmembrane region" description="Helical" evidence="2">
    <location>
        <begin position="647"/>
        <end position="666"/>
    </location>
</feature>
<dbReference type="InterPro" id="IPR001507">
    <property type="entry name" value="ZP_dom"/>
</dbReference>
<dbReference type="OrthoDB" id="9972657at2759"/>
<dbReference type="Gene3D" id="2.60.40.4100">
    <property type="entry name" value="Zona pellucida, ZP-C domain"/>
    <property type="match status" value="1"/>
</dbReference>
<proteinExistence type="predicted"/>
<evidence type="ECO:0000256" key="1">
    <source>
        <dbReference type="ARBA" id="ARBA00023157"/>
    </source>
</evidence>
<keyword evidence="2" id="KW-1133">Transmembrane helix</keyword>
<protein>
    <recommendedName>
        <fullName evidence="4">ZP domain-containing protein</fullName>
    </recommendedName>
</protein>
<keyword evidence="6" id="KW-1185">Reference proteome</keyword>
<dbReference type="InterPro" id="IPR042235">
    <property type="entry name" value="ZP-C_dom"/>
</dbReference>
<dbReference type="PANTHER" id="PTHR13802">
    <property type="entry name" value="MUCIN 4-RELATED"/>
    <property type="match status" value="1"/>
</dbReference>
<dbReference type="SMART" id="SM00241">
    <property type="entry name" value="ZP"/>
    <property type="match status" value="1"/>
</dbReference>
<feature type="domain" description="ZP" evidence="4">
    <location>
        <begin position="336"/>
        <end position="596"/>
    </location>
</feature>
<dbReference type="SMART" id="SM00539">
    <property type="entry name" value="NIDO"/>
    <property type="match status" value="1"/>
</dbReference>
<keyword evidence="2" id="KW-0812">Transmembrane</keyword>
<sequence length="670" mass="75315">MGWFLVLLCTMLVHHHQVKSAYPNLSAESISSSFSELQRRPTSITEFPSLAATSMKSLQVTSSIQSMISISVLPTPSSAIDLPSSSSIYVQPENCTGFSIPCGPQFGDQFVQAGDDVATCFSSFSKKFPLFSRVNRSKICICSNGYITLDKLQNSFRKSLTSGYPSVLIPFNYDMISLGNNILYRTTKDQNILNLVDRDISLSKSVSSFKSKEAIVVTFNNVPHYGNRNMIFRYQVVIATDYKNTYTIFNYDRMDNSGYDNIGYAEPDGEVSCTPYKRFNLNGHTLTTSSNVGKPGKFIFLLTNCTNDRVLPTTTPLLTTTPAARTNSSEKMVKLECHSNGFEAGFNLKRLSATMVPYSIRFSGNNNCSSVDKTSVGQIRNGRLWIGSNYTQCGIQTSYSGDNIIFEQKLIVSYGSKNQPRLVYRSPTRYSYRFKCILNRNINSKLNMDVEDKFQDIEEINGTSNFQLELKMTRPDSDKEQQMVTIGDRLRFTLNLPNAPQNVKTSPQNCYTTRIDGSGRYNLISNRCVSPNVKETTVITSLATSLHQFSWELSAFRYFGDSNTVVIVCEVLVCKNDAFWRLSEECKRCGQTSNRRKRRENEEEENQSVVLQKRTVSSEPIYIIEKSQRQEQKVRQKDNGAIPKPTGIAIIAILATIVLVVGAVLVKKRL</sequence>
<accession>A0A7M5VAS1</accession>
<dbReference type="PANTHER" id="PTHR13802:SF52">
    <property type="entry name" value="MUCIN-4"/>
    <property type="match status" value="1"/>
</dbReference>
<dbReference type="GO" id="GO:0007160">
    <property type="term" value="P:cell-matrix adhesion"/>
    <property type="evidence" value="ECO:0007669"/>
    <property type="project" value="InterPro"/>
</dbReference>
<evidence type="ECO:0000313" key="5">
    <source>
        <dbReference type="EnsemblMetazoa" id="CLYHEMP005656.1"/>
    </source>
</evidence>